<dbReference type="OMA" id="PCYFLQF"/>
<dbReference type="Proteomes" id="UP000004995">
    <property type="component" value="Unassembled WGS sequence"/>
</dbReference>
<sequence>MAEEKGLCWQGDWKDSDMKVRSDGREFTITKVPEYNISKDGMKEDFKKFFEILFPYYMHESEETNSVSGKIEKKKVLPYYFLQFQQDCAEVPHPQRESVKFENFQKFLGSHPAFMSPLAMTTFIGDLFISCDNLRHHNAEFLPLQDKTAKMVDWIDHAKNLCKPFRDIYYLVTSAAYEPGYWYFLNFLRNFIQHMRMDKPDQDIAVSGIMIGYHLEIYVPPFILFVLNNCDMNSLFLSSSWNRFEESQ</sequence>
<organism evidence="1 2">
    <name type="scientific">Setaria italica</name>
    <name type="common">Foxtail millet</name>
    <name type="synonym">Panicum italicum</name>
    <dbReference type="NCBI Taxonomy" id="4555"/>
    <lineage>
        <taxon>Eukaryota</taxon>
        <taxon>Viridiplantae</taxon>
        <taxon>Streptophyta</taxon>
        <taxon>Embryophyta</taxon>
        <taxon>Tracheophyta</taxon>
        <taxon>Spermatophyta</taxon>
        <taxon>Magnoliopsida</taxon>
        <taxon>Liliopsida</taxon>
        <taxon>Poales</taxon>
        <taxon>Poaceae</taxon>
        <taxon>PACMAD clade</taxon>
        <taxon>Panicoideae</taxon>
        <taxon>Panicodae</taxon>
        <taxon>Paniceae</taxon>
        <taxon>Cenchrinae</taxon>
        <taxon>Setaria</taxon>
    </lineage>
</organism>
<evidence type="ECO:0000313" key="2">
    <source>
        <dbReference type="Proteomes" id="UP000004995"/>
    </source>
</evidence>
<dbReference type="EMBL" id="AGNK02004595">
    <property type="status" value="NOT_ANNOTATED_CDS"/>
    <property type="molecule type" value="Genomic_DNA"/>
</dbReference>
<dbReference type="Gramene" id="KQL00051">
    <property type="protein sequence ID" value="KQL00051"/>
    <property type="gene ID" value="SETIT_010926mg"/>
</dbReference>
<proteinExistence type="predicted"/>
<reference evidence="2" key="1">
    <citation type="journal article" date="2012" name="Nat. Biotechnol.">
        <title>Reference genome sequence of the model plant Setaria.</title>
        <authorList>
            <person name="Bennetzen J.L."/>
            <person name="Schmutz J."/>
            <person name="Wang H."/>
            <person name="Percifield R."/>
            <person name="Hawkins J."/>
            <person name="Pontaroli A.C."/>
            <person name="Estep M."/>
            <person name="Feng L."/>
            <person name="Vaughn J.N."/>
            <person name="Grimwood J."/>
            <person name="Jenkins J."/>
            <person name="Barry K."/>
            <person name="Lindquist E."/>
            <person name="Hellsten U."/>
            <person name="Deshpande S."/>
            <person name="Wang X."/>
            <person name="Wu X."/>
            <person name="Mitros T."/>
            <person name="Triplett J."/>
            <person name="Yang X."/>
            <person name="Ye C.Y."/>
            <person name="Mauro-Herrera M."/>
            <person name="Wang L."/>
            <person name="Li P."/>
            <person name="Sharma M."/>
            <person name="Sharma R."/>
            <person name="Ronald P.C."/>
            <person name="Panaud O."/>
            <person name="Kellogg E.A."/>
            <person name="Brutnell T.P."/>
            <person name="Doust A.N."/>
            <person name="Tuskan G.A."/>
            <person name="Rokhsar D."/>
            <person name="Devos K.M."/>
        </authorList>
    </citation>
    <scope>NUCLEOTIDE SEQUENCE [LARGE SCALE GENOMIC DNA]</scope>
    <source>
        <strain evidence="2">cv. Yugu1</strain>
    </source>
</reference>
<dbReference type="HOGENOM" id="CLU_1130611_0_0_1"/>
<evidence type="ECO:0000313" key="1">
    <source>
        <dbReference type="EnsemblPlants" id="KQL00051"/>
    </source>
</evidence>
<dbReference type="eggNOG" id="ENOG502R46P">
    <property type="taxonomic scope" value="Eukaryota"/>
</dbReference>
<protein>
    <submittedName>
        <fullName evidence="1">Uncharacterized protein</fullName>
    </submittedName>
</protein>
<dbReference type="FunCoup" id="K3Y9N4">
    <property type="interactions" value="304"/>
</dbReference>
<dbReference type="InParanoid" id="K3Y9N4"/>
<dbReference type="AlphaFoldDB" id="K3Y9N4"/>
<dbReference type="EnsemblPlants" id="KQL00051">
    <property type="protein sequence ID" value="KQL00051"/>
    <property type="gene ID" value="SETIT_010926mg"/>
</dbReference>
<reference evidence="1" key="2">
    <citation type="submission" date="2018-08" db="UniProtKB">
        <authorList>
            <consortium name="EnsemblPlants"/>
        </authorList>
    </citation>
    <scope>IDENTIFICATION</scope>
    <source>
        <strain evidence="1">Yugu1</strain>
    </source>
</reference>
<keyword evidence="2" id="KW-1185">Reference proteome</keyword>
<accession>K3Y9N4</accession>
<name>K3Y9N4_SETIT</name>